<evidence type="ECO:0000313" key="1">
    <source>
        <dbReference type="Proteomes" id="UP000095286"/>
    </source>
</evidence>
<accession>A0AC35TSV6</accession>
<dbReference type="Proteomes" id="UP000095286">
    <property type="component" value="Unplaced"/>
</dbReference>
<sequence length="252" mass="27794">MLPLHLALLSIICSIVLSIVKCCRKKNSQDDLNNHRKPLFGANSSINVNAITATSTVITDDGKPEVIKPSVMSLTQKEEDIANGKKFTNKDEHPTFEDIIDDWDTECDISYAQNPNTIYKKLILKPPKSPQSSNDDTYRSNLFSRLEAAKERGSNEQAALIPMPVKPNNVNVAPDVSSFKAKQIKKKSVPETPILLITETPKPPMAGTPEPQIAQTPKSNITEALNSVMAEPIICTISTEVTPRKKVSKKDF</sequence>
<name>A0AC35TSV6_9BILA</name>
<organism evidence="1 2">
    <name type="scientific">Rhabditophanes sp. KR3021</name>
    <dbReference type="NCBI Taxonomy" id="114890"/>
    <lineage>
        <taxon>Eukaryota</taxon>
        <taxon>Metazoa</taxon>
        <taxon>Ecdysozoa</taxon>
        <taxon>Nematoda</taxon>
        <taxon>Chromadorea</taxon>
        <taxon>Rhabditida</taxon>
        <taxon>Tylenchina</taxon>
        <taxon>Panagrolaimomorpha</taxon>
        <taxon>Strongyloidoidea</taxon>
        <taxon>Alloionematidae</taxon>
        <taxon>Rhabditophanes</taxon>
    </lineage>
</organism>
<protein>
    <submittedName>
        <fullName evidence="2">Uncharacterized protein</fullName>
    </submittedName>
</protein>
<proteinExistence type="predicted"/>
<reference evidence="2" key="1">
    <citation type="submission" date="2016-11" db="UniProtKB">
        <authorList>
            <consortium name="WormBaseParasite"/>
        </authorList>
    </citation>
    <scope>IDENTIFICATION</scope>
    <source>
        <strain evidence="2">KR3021</strain>
    </source>
</reference>
<dbReference type="WBParaSite" id="RSKR_0000353700.1">
    <property type="protein sequence ID" value="RSKR_0000353700.1"/>
    <property type="gene ID" value="RSKR_0000353700"/>
</dbReference>
<evidence type="ECO:0000313" key="2">
    <source>
        <dbReference type="WBParaSite" id="RSKR_0000353700.1"/>
    </source>
</evidence>